<dbReference type="EMBL" id="CP003614">
    <property type="protein sequence ID" value="AFZ09426.1"/>
    <property type="molecule type" value="Genomic_DNA"/>
</dbReference>
<dbReference type="Gene3D" id="2.160.10.10">
    <property type="entry name" value="Hexapeptide repeat proteins"/>
    <property type="match status" value="1"/>
</dbReference>
<dbReference type="OrthoDB" id="481965at2"/>
<dbReference type="InterPro" id="IPR011004">
    <property type="entry name" value="Trimer_LpxA-like_sf"/>
</dbReference>
<dbReference type="GO" id="GO:0016740">
    <property type="term" value="F:transferase activity"/>
    <property type="evidence" value="ECO:0007669"/>
    <property type="project" value="UniProtKB-KW"/>
</dbReference>
<dbReference type="Proteomes" id="UP000010478">
    <property type="component" value="Chromosome"/>
</dbReference>
<evidence type="ECO:0000313" key="3">
    <source>
        <dbReference type="Proteomes" id="UP000010478"/>
    </source>
</evidence>
<feature type="region of interest" description="Disordered" evidence="1">
    <location>
        <begin position="116"/>
        <end position="190"/>
    </location>
</feature>
<sequence length="226" mass="22805">MYLSPLQLSSNSQILMSGDVVVNEGAAIAPGAILQAEPGSRISIAAGACIGMGVILHAREGTLEIAAGAILGAGVLVVGAGTIGENACIGAGTTLINPCTDKMQIMPAGSLIGDTSRQAPAEEATATAPTAAPTSPETPEATTPPVDRPIEPIEPPQPAQTPPQTAPETAPDPPESTAAEPPQPGETPTILYGQAHINRLLGTLFPHRQAFNRSEENGKTISGDSG</sequence>
<protein>
    <submittedName>
        <fullName evidence="2">Transferase hexapeptide repeat containing protein</fullName>
    </submittedName>
</protein>
<evidence type="ECO:0000313" key="2">
    <source>
        <dbReference type="EMBL" id="AFZ09426.1"/>
    </source>
</evidence>
<feature type="compositionally biased region" description="Low complexity" evidence="1">
    <location>
        <begin position="119"/>
        <end position="145"/>
    </location>
</feature>
<dbReference type="GO" id="GO:0043886">
    <property type="term" value="F:structural constituent of carboxysome shell"/>
    <property type="evidence" value="ECO:0007669"/>
    <property type="project" value="UniProtKB-ARBA"/>
</dbReference>
<feature type="compositionally biased region" description="Pro residues" evidence="1">
    <location>
        <begin position="152"/>
        <end position="174"/>
    </location>
</feature>
<dbReference type="HOGENOM" id="CLU_069354_0_0_3"/>
<organism evidence="2 3">
    <name type="scientific">Phormidium nigroviride PCC 7112</name>
    <dbReference type="NCBI Taxonomy" id="179408"/>
    <lineage>
        <taxon>Bacteria</taxon>
        <taxon>Bacillati</taxon>
        <taxon>Cyanobacteriota</taxon>
        <taxon>Cyanophyceae</taxon>
        <taxon>Oscillatoriophycideae</taxon>
        <taxon>Oscillatoriales</taxon>
        <taxon>Oscillatoriaceae</taxon>
        <taxon>Phormidium</taxon>
    </lineage>
</organism>
<dbReference type="STRING" id="179408.Osc7112_5172"/>
<dbReference type="RefSeq" id="WP_015178648.1">
    <property type="nucleotide sequence ID" value="NC_019729.1"/>
</dbReference>
<dbReference type="GO" id="GO:0031470">
    <property type="term" value="C:carboxysome"/>
    <property type="evidence" value="ECO:0007669"/>
    <property type="project" value="UniProtKB-ARBA"/>
</dbReference>
<dbReference type="SUPFAM" id="SSF51161">
    <property type="entry name" value="Trimeric LpxA-like enzymes"/>
    <property type="match status" value="1"/>
</dbReference>
<accession>K9VN89</accession>
<name>K9VN89_9CYAN</name>
<reference evidence="2 3" key="1">
    <citation type="submission" date="2012-05" db="EMBL/GenBank/DDBJ databases">
        <title>Finished chromosome of genome of Oscillatoria sp. PCC 7112.</title>
        <authorList>
            <consortium name="US DOE Joint Genome Institute"/>
            <person name="Gugger M."/>
            <person name="Coursin T."/>
            <person name="Rippka R."/>
            <person name="Tandeau De Marsac N."/>
            <person name="Huntemann M."/>
            <person name="Wei C.-L."/>
            <person name="Han J."/>
            <person name="Detter J.C."/>
            <person name="Han C."/>
            <person name="Tapia R."/>
            <person name="Davenport K."/>
            <person name="Daligault H."/>
            <person name="Erkkila T."/>
            <person name="Gu W."/>
            <person name="Munk A.C.C."/>
            <person name="Teshima H."/>
            <person name="Xu Y."/>
            <person name="Chain P."/>
            <person name="Chen A."/>
            <person name="Krypides N."/>
            <person name="Mavromatis K."/>
            <person name="Markowitz V."/>
            <person name="Szeto E."/>
            <person name="Ivanova N."/>
            <person name="Mikhailova N."/>
            <person name="Ovchinnikova G."/>
            <person name="Pagani I."/>
            <person name="Pati A."/>
            <person name="Goodwin L."/>
            <person name="Peters L."/>
            <person name="Pitluck S."/>
            <person name="Woyke T."/>
            <person name="Kerfeld C."/>
        </authorList>
    </citation>
    <scope>NUCLEOTIDE SEQUENCE [LARGE SCALE GENOMIC DNA]</scope>
    <source>
        <strain evidence="2 3">PCC 7112</strain>
    </source>
</reference>
<dbReference type="AlphaFoldDB" id="K9VN89"/>
<gene>
    <name evidence="2" type="ORF">Osc7112_5172</name>
</gene>
<proteinExistence type="predicted"/>
<keyword evidence="2" id="KW-0808">Transferase</keyword>
<dbReference type="KEGG" id="oni:Osc7112_5172"/>
<keyword evidence="3" id="KW-1185">Reference proteome</keyword>
<evidence type="ECO:0000256" key="1">
    <source>
        <dbReference type="SAM" id="MobiDB-lite"/>
    </source>
</evidence>
<dbReference type="eggNOG" id="COG0663">
    <property type="taxonomic scope" value="Bacteria"/>
</dbReference>